<dbReference type="EMBL" id="CALNXJ010000023">
    <property type="protein sequence ID" value="CAH3128468.1"/>
    <property type="molecule type" value="Genomic_DNA"/>
</dbReference>
<evidence type="ECO:0000313" key="11">
    <source>
        <dbReference type="EMBL" id="CAH3128468.1"/>
    </source>
</evidence>
<feature type="compositionally biased region" description="Basic and acidic residues" evidence="10">
    <location>
        <begin position="557"/>
        <end position="567"/>
    </location>
</feature>
<keyword evidence="7" id="KW-0966">Cell projection</keyword>
<feature type="compositionally biased region" description="Polar residues" evidence="10">
    <location>
        <begin position="879"/>
        <end position="888"/>
    </location>
</feature>
<evidence type="ECO:0000256" key="4">
    <source>
        <dbReference type="ARBA" id="ARBA00013872"/>
    </source>
</evidence>
<dbReference type="PANTHER" id="PTHR16299">
    <property type="entry name" value="CENTROSOMAL PROTEIN KIZUNA"/>
    <property type="match status" value="1"/>
</dbReference>
<evidence type="ECO:0000256" key="9">
    <source>
        <dbReference type="ARBA" id="ARBA00031153"/>
    </source>
</evidence>
<comment type="subcellular location">
    <subcellularLocation>
        <location evidence="1">Cytoplasm</location>
        <location evidence="1">Cytoskeleton</location>
        <location evidence="1">Cilium basal body</location>
    </subcellularLocation>
    <subcellularLocation>
        <location evidence="2">Cytoplasm</location>
        <location evidence="2">Cytoskeleton</location>
        <location evidence="2">Microtubule organizing center</location>
        <location evidence="2">Centrosome</location>
    </subcellularLocation>
</comment>
<feature type="compositionally biased region" description="Basic and acidic residues" evidence="10">
    <location>
        <begin position="616"/>
        <end position="644"/>
    </location>
</feature>
<dbReference type="Proteomes" id="UP001159428">
    <property type="component" value="Unassembled WGS sequence"/>
</dbReference>
<gene>
    <name evidence="11" type="ORF">PMEA_00013486</name>
</gene>
<feature type="compositionally biased region" description="Basic and acidic residues" evidence="10">
    <location>
        <begin position="475"/>
        <end position="485"/>
    </location>
</feature>
<evidence type="ECO:0000256" key="7">
    <source>
        <dbReference type="ARBA" id="ARBA00023273"/>
    </source>
</evidence>
<organism evidence="11 12">
    <name type="scientific">Pocillopora meandrina</name>
    <dbReference type="NCBI Taxonomy" id="46732"/>
    <lineage>
        <taxon>Eukaryota</taxon>
        <taxon>Metazoa</taxon>
        <taxon>Cnidaria</taxon>
        <taxon>Anthozoa</taxon>
        <taxon>Hexacorallia</taxon>
        <taxon>Scleractinia</taxon>
        <taxon>Astrocoeniina</taxon>
        <taxon>Pocilloporidae</taxon>
        <taxon>Pocillopora</taxon>
    </lineage>
</organism>
<protein>
    <recommendedName>
        <fullName evidence="4">Centrosomal protein kizuna</fullName>
    </recommendedName>
    <alternativeName>
        <fullName evidence="9">Polo-like kinase 1 substrate 1</fullName>
    </alternativeName>
</protein>
<feature type="compositionally biased region" description="Basic and acidic residues" evidence="10">
    <location>
        <begin position="166"/>
        <end position="176"/>
    </location>
</feature>
<keyword evidence="5" id="KW-0963">Cytoplasm</keyword>
<accession>A0AAU9WWY4</accession>
<feature type="compositionally biased region" description="Basic and acidic residues" evidence="10">
    <location>
        <begin position="425"/>
        <end position="435"/>
    </location>
</feature>
<feature type="compositionally biased region" description="Basic and acidic residues" evidence="10">
    <location>
        <begin position="494"/>
        <end position="512"/>
    </location>
</feature>
<feature type="compositionally biased region" description="Acidic residues" evidence="10">
    <location>
        <begin position="913"/>
        <end position="922"/>
    </location>
</feature>
<sequence>MEVSSSADKSRSLDTNFMSRLSSSQKMSKMEANRLEIQWKKVCDHEKRSKERNRELLKDFERVEQHAAMLAVKTERLKAYKEQYENYINKMYPRWKEELENYRLSQHQNKNEPARNVKFLTSSLRESRLEPQFSASTPLPGSILSNQHNSVPTAYNRSPPTTNYPADRRHPHDHFAYHGPSHPNGGNLPPTGYYPSDSRWESPGYYDSQRPLDNRVHQGQMPESNRGPTNVQYRSPDHYFGSPGDQFYDRRPHPGETSIPRNGPPTSSFMYSDISHPRSQEATSYEPRTELQRTHLGYRNHPGLYEQNGYHEYYDQGGMGQGYGGSADHRMAEFKPAVVNRKVFNKEDDSLVDKDFVGGLPKRTVMENSLESARDTKHLPPEDATISQSFVTPEKPLERSNPMSSLKNPPLSSPASGTSVVNTNQEHHLETREDDSAISPTSSQATPNVLTDKPEKESVLKNESLPAEGSADFKTASKPEVEPVKTVEMSNGRPQEEMEVKSVDAKIEERIAEAPGTPQELHKDREQSDDEESLDLSDLSLPDGGDAGGISYVPSQIEHKNVDEPQKDATLSGDLEFSASPSKPAVVQDNSKSFTEDISEHIPESVPSDNDSDADIPLHDKVKEKPPSSVEKVTEKSERLHVSDNAEDGEDAGRDEVVGDVKTEVQAEMTHVEIKPSVSLDGFLCLLQAVDADVEVSFSPETLYHSPSCSTDMREEIIRAVEVGSSLQTFDPNTVSMIVLEELPLLVSSSPAGCLIPDRVFSQGFSCATEKELRPLVEASLIKLWKELFTHLVNVVKNNVMNPEEVGDTFGSLLISQSSKYWRESQQLLRRILEAAVSNVSSRSASPLAPPLGHESDHEPLFENEAPPKQDDDEVSIATEASSSTLGSTPPKMELNKSKDQNRQPTPDPTASYEDDFEDEVPLTETPAYLKMMSSAHSEPDDDISDPLANTEPQKQESEADEDVERELARSISPPTTLPSQKSQNYSKSGKQKPKLSLFETDADGKTNKDVGDSWGGTSLKSVKSDISDSDSLASPPLSPDDVIGYTPTALEKQQNGEKVDKENDKSEPKSFTDSKAKRKTDFWNTSDTESEVDLQLSTGGMDQEDDDDFDFYG</sequence>
<evidence type="ECO:0000256" key="3">
    <source>
        <dbReference type="ARBA" id="ARBA00010767"/>
    </source>
</evidence>
<feature type="region of interest" description="Disordered" evidence="10">
    <location>
        <begin position="369"/>
        <end position="656"/>
    </location>
</feature>
<evidence type="ECO:0000256" key="1">
    <source>
        <dbReference type="ARBA" id="ARBA00004120"/>
    </source>
</evidence>
<name>A0AAU9WWY4_9CNID</name>
<feature type="compositionally biased region" description="Basic and acidic residues" evidence="10">
    <location>
        <begin position="1003"/>
        <end position="1012"/>
    </location>
</feature>
<feature type="compositionally biased region" description="Basic and acidic residues" evidence="10">
    <location>
        <begin position="854"/>
        <end position="870"/>
    </location>
</feature>
<feature type="region of interest" description="Disordered" evidence="10">
    <location>
        <begin position="1"/>
        <end position="29"/>
    </location>
</feature>
<feature type="region of interest" description="Disordered" evidence="10">
    <location>
        <begin position="132"/>
        <end position="287"/>
    </location>
</feature>
<evidence type="ECO:0000256" key="8">
    <source>
        <dbReference type="ARBA" id="ARBA00024919"/>
    </source>
</evidence>
<evidence type="ECO:0000256" key="10">
    <source>
        <dbReference type="SAM" id="MobiDB-lite"/>
    </source>
</evidence>
<feature type="compositionally biased region" description="Polar residues" evidence="10">
    <location>
        <begin position="413"/>
        <end position="424"/>
    </location>
</feature>
<feature type="compositionally biased region" description="Acidic residues" evidence="10">
    <location>
        <begin position="1103"/>
        <end position="1114"/>
    </location>
</feature>
<dbReference type="AlphaFoldDB" id="A0AAU9WWY4"/>
<dbReference type="InterPro" id="IPR026742">
    <property type="entry name" value="Centrosomal_kizuma"/>
</dbReference>
<feature type="compositionally biased region" description="Basic and acidic residues" evidence="10">
    <location>
        <begin position="1055"/>
        <end position="1082"/>
    </location>
</feature>
<feature type="region of interest" description="Disordered" evidence="10">
    <location>
        <begin position="843"/>
        <end position="1114"/>
    </location>
</feature>
<feature type="compositionally biased region" description="Polar residues" evidence="10">
    <location>
        <begin position="133"/>
        <end position="164"/>
    </location>
</feature>
<feature type="compositionally biased region" description="Low complexity" evidence="10">
    <location>
        <begin position="1030"/>
        <end position="1042"/>
    </location>
</feature>
<evidence type="ECO:0000313" key="12">
    <source>
        <dbReference type="Proteomes" id="UP001159428"/>
    </source>
</evidence>
<feature type="compositionally biased region" description="Polar residues" evidence="10">
    <location>
        <begin position="221"/>
        <end position="233"/>
    </location>
</feature>
<feature type="compositionally biased region" description="Basic and acidic residues" evidence="10">
    <location>
        <begin position="372"/>
        <end position="381"/>
    </location>
</feature>
<feature type="compositionally biased region" description="Basic and acidic residues" evidence="10">
    <location>
        <begin position="594"/>
        <end position="603"/>
    </location>
</feature>
<comment type="function">
    <text evidence="8">Centrosomal protein required for establishing a robust mitotic centrosome architecture that can endure the forces that converge on the centrosomes during spindle formation. Required for stabilizing the expanded pericentriolar material around the centriole.</text>
</comment>
<feature type="compositionally biased region" description="Polar residues" evidence="10">
    <location>
        <begin position="1"/>
        <end position="27"/>
    </location>
</feature>
<dbReference type="GO" id="GO:0007051">
    <property type="term" value="P:spindle organization"/>
    <property type="evidence" value="ECO:0007669"/>
    <property type="project" value="InterPro"/>
</dbReference>
<keyword evidence="12" id="KW-1185">Reference proteome</keyword>
<comment type="caution">
    <text evidence="11">The sequence shown here is derived from an EMBL/GenBank/DDBJ whole genome shotgun (WGS) entry which is preliminary data.</text>
</comment>
<dbReference type="PANTHER" id="PTHR16299:SF2">
    <property type="entry name" value="CENTROSOMAL PROTEIN KIZUNA"/>
    <property type="match status" value="1"/>
</dbReference>
<evidence type="ECO:0000256" key="5">
    <source>
        <dbReference type="ARBA" id="ARBA00022490"/>
    </source>
</evidence>
<feature type="compositionally biased region" description="Polar residues" evidence="10">
    <location>
        <begin position="438"/>
        <end position="449"/>
    </location>
</feature>
<reference evidence="11 12" key="1">
    <citation type="submission" date="2022-05" db="EMBL/GenBank/DDBJ databases">
        <authorList>
            <consortium name="Genoscope - CEA"/>
            <person name="William W."/>
        </authorList>
    </citation>
    <scope>NUCLEOTIDE SEQUENCE [LARGE SCALE GENOMIC DNA]</scope>
</reference>
<evidence type="ECO:0000256" key="2">
    <source>
        <dbReference type="ARBA" id="ARBA00004300"/>
    </source>
</evidence>
<feature type="compositionally biased region" description="Polar residues" evidence="10">
    <location>
        <begin position="973"/>
        <end position="989"/>
    </location>
</feature>
<keyword evidence="6" id="KW-0206">Cytoskeleton</keyword>
<comment type="similarity">
    <text evidence="3">Belongs to the kizuna family.</text>
</comment>
<dbReference type="GO" id="GO:0005813">
    <property type="term" value="C:centrosome"/>
    <property type="evidence" value="ECO:0007669"/>
    <property type="project" value="UniProtKB-SubCell"/>
</dbReference>
<proteinExistence type="inferred from homology"/>
<evidence type="ECO:0000256" key="6">
    <source>
        <dbReference type="ARBA" id="ARBA00023212"/>
    </source>
</evidence>